<name>A0A9D1ZSL6_9MICC</name>
<dbReference type="EMBL" id="DXCN01000050">
    <property type="protein sequence ID" value="HIY95412.1"/>
    <property type="molecule type" value="Genomic_DNA"/>
</dbReference>
<feature type="transmembrane region" description="Helical" evidence="1">
    <location>
        <begin position="237"/>
        <end position="258"/>
    </location>
</feature>
<organism evidence="2 3">
    <name type="scientific">Candidatus Rothia avicola</name>
    <dbReference type="NCBI Taxonomy" id="2840478"/>
    <lineage>
        <taxon>Bacteria</taxon>
        <taxon>Bacillati</taxon>
        <taxon>Actinomycetota</taxon>
        <taxon>Actinomycetes</taxon>
        <taxon>Micrococcales</taxon>
        <taxon>Micrococcaceae</taxon>
        <taxon>Rothia</taxon>
    </lineage>
</organism>
<evidence type="ECO:0000256" key="1">
    <source>
        <dbReference type="RuleBase" id="RU363076"/>
    </source>
</evidence>
<accession>A0A9D1ZSL6</accession>
<proteinExistence type="inferred from homology"/>
<dbReference type="Pfam" id="PF02104">
    <property type="entry name" value="SURF1"/>
    <property type="match status" value="1"/>
</dbReference>
<comment type="similarity">
    <text evidence="1">Belongs to the SURF1 family.</text>
</comment>
<evidence type="ECO:0000313" key="3">
    <source>
        <dbReference type="Proteomes" id="UP000824134"/>
    </source>
</evidence>
<evidence type="ECO:0000313" key="2">
    <source>
        <dbReference type="EMBL" id="HIY95412.1"/>
    </source>
</evidence>
<gene>
    <name evidence="2" type="ORF">H9821_07100</name>
</gene>
<keyword evidence="1" id="KW-0472">Membrane</keyword>
<keyword evidence="1" id="KW-0812">Transmembrane</keyword>
<dbReference type="InterPro" id="IPR002994">
    <property type="entry name" value="Surf1/Shy1"/>
</dbReference>
<dbReference type="AlphaFoldDB" id="A0A9D1ZSL6"/>
<dbReference type="Proteomes" id="UP000824134">
    <property type="component" value="Unassembled WGS sequence"/>
</dbReference>
<comment type="subcellular location">
    <subcellularLocation>
        <location evidence="1">Cell membrane</location>
        <topology evidence="1">Multi-pass membrane protein</topology>
    </subcellularLocation>
</comment>
<dbReference type="GO" id="GO:0005886">
    <property type="term" value="C:plasma membrane"/>
    <property type="evidence" value="ECO:0007669"/>
    <property type="project" value="UniProtKB-SubCell"/>
</dbReference>
<reference evidence="2" key="1">
    <citation type="journal article" date="2021" name="PeerJ">
        <title>Extensive microbial diversity within the chicken gut microbiome revealed by metagenomics and culture.</title>
        <authorList>
            <person name="Gilroy R."/>
            <person name="Ravi A."/>
            <person name="Getino M."/>
            <person name="Pursley I."/>
            <person name="Horton D.L."/>
            <person name="Alikhan N.F."/>
            <person name="Baker D."/>
            <person name="Gharbi K."/>
            <person name="Hall N."/>
            <person name="Watson M."/>
            <person name="Adriaenssens E.M."/>
            <person name="Foster-Nyarko E."/>
            <person name="Jarju S."/>
            <person name="Secka A."/>
            <person name="Antonio M."/>
            <person name="Oren A."/>
            <person name="Chaudhuri R.R."/>
            <person name="La Ragione R."/>
            <person name="Hildebrand F."/>
            <person name="Pallen M.J."/>
        </authorList>
    </citation>
    <scope>NUCLEOTIDE SEQUENCE</scope>
    <source>
        <strain evidence="2">ChiHjej12B11-9195</strain>
    </source>
</reference>
<keyword evidence="1" id="KW-1133">Transmembrane helix</keyword>
<reference evidence="2" key="2">
    <citation type="submission" date="2021-04" db="EMBL/GenBank/DDBJ databases">
        <authorList>
            <person name="Gilroy R."/>
        </authorList>
    </citation>
    <scope>NUCLEOTIDE SEQUENCE</scope>
    <source>
        <strain evidence="2">ChiHjej12B11-9195</strain>
    </source>
</reference>
<protein>
    <recommendedName>
        <fullName evidence="1">SURF1-like protein</fullName>
    </recommendedName>
</protein>
<comment type="caution">
    <text evidence="2">The sequence shown here is derived from an EMBL/GenBank/DDBJ whole genome shotgun (WGS) entry which is preliminary data.</text>
</comment>
<keyword evidence="1" id="KW-1003">Cell membrane</keyword>
<comment type="caution">
    <text evidence="1">Lacks conserved residue(s) required for the propagation of feature annotation.</text>
</comment>
<sequence length="315" mass="34425">MLKTALTPRWLLGLLLVLALASGFVMLSKWQINASTLGQVTADPAKDVVRPYSQILQPHDPLSMTEADTVVEATGSYVQGSTYLVENKLKDGAGGYWLVSLFVPDDSQQVSTSLGEGPRGIVVARAWTPTAEIPAEPTGTVTIAGRVVGNDAPLTSKDVSEENRGKDRVLASANSSYLTNVWNAALFSGILTLDSESSGATPLTAQGTIVDTATLLDSSGTLQPIRANQVTDETVDWLNIFYALEWLVFAGFALYLWYRLLKDSVQKSTDPTLYFEYEGEYWIDEATGRPYYWDPADQAYYYFDDIPDAPAPPSR</sequence>